<dbReference type="SUPFAM" id="SSF53822">
    <property type="entry name" value="Periplasmic binding protein-like I"/>
    <property type="match status" value="1"/>
</dbReference>
<feature type="chain" id="PRO_5043627242" description="Leucine-binding protein domain-containing protein" evidence="3">
    <location>
        <begin position="26"/>
        <end position="436"/>
    </location>
</feature>
<keyword evidence="2 3" id="KW-0732">Signal</keyword>
<dbReference type="AlphaFoldDB" id="A0AAU7B2Y0"/>
<dbReference type="RefSeq" id="WP_354699407.1">
    <property type="nucleotide sequence ID" value="NZ_CP114014.1"/>
</dbReference>
<evidence type="ECO:0000256" key="1">
    <source>
        <dbReference type="ARBA" id="ARBA00010062"/>
    </source>
</evidence>
<dbReference type="PANTHER" id="PTHR47151">
    <property type="entry name" value="LEU/ILE/VAL-BINDING ABC TRANSPORTER SUBUNIT"/>
    <property type="match status" value="1"/>
</dbReference>
<accession>A0AAU7B2Y0</accession>
<evidence type="ECO:0000256" key="2">
    <source>
        <dbReference type="ARBA" id="ARBA00022729"/>
    </source>
</evidence>
<reference evidence="5" key="1">
    <citation type="submission" date="2022-12" db="EMBL/GenBank/DDBJ databases">
        <title>Paraconexibacter alkalitolerans sp. nov. and Baekduia alba sp. nov., isolated from soil and emended description of the genera Paraconexibacter (Chun et al., 2020) and Baekduia (An et al., 2020).</title>
        <authorList>
            <person name="Vieira S."/>
            <person name="Huber K.J."/>
            <person name="Geppert A."/>
            <person name="Wolf J."/>
            <person name="Neumann-Schaal M."/>
            <person name="Muesken M."/>
            <person name="Overmann J."/>
        </authorList>
    </citation>
    <scope>NUCLEOTIDE SEQUENCE</scope>
    <source>
        <strain evidence="5">AEG42_29</strain>
    </source>
</reference>
<gene>
    <name evidence="5" type="ORF">DSM112329_05123</name>
</gene>
<dbReference type="PANTHER" id="PTHR47151:SF2">
    <property type="entry name" value="AMINO ACID BINDING PROTEIN"/>
    <property type="match status" value="1"/>
</dbReference>
<dbReference type="InterPro" id="IPR028081">
    <property type="entry name" value="Leu-bd"/>
</dbReference>
<dbReference type="PROSITE" id="PS51257">
    <property type="entry name" value="PROKAR_LIPOPROTEIN"/>
    <property type="match status" value="1"/>
</dbReference>
<name>A0AAU7B2Y0_9ACTN</name>
<organism evidence="5">
    <name type="scientific">Paraconexibacter sp. AEG42_29</name>
    <dbReference type="NCBI Taxonomy" id="2997339"/>
    <lineage>
        <taxon>Bacteria</taxon>
        <taxon>Bacillati</taxon>
        <taxon>Actinomycetota</taxon>
        <taxon>Thermoleophilia</taxon>
        <taxon>Solirubrobacterales</taxon>
        <taxon>Paraconexibacteraceae</taxon>
        <taxon>Paraconexibacter</taxon>
    </lineage>
</organism>
<evidence type="ECO:0000259" key="4">
    <source>
        <dbReference type="Pfam" id="PF13458"/>
    </source>
</evidence>
<dbReference type="InterPro" id="IPR028082">
    <property type="entry name" value="Peripla_BP_I"/>
</dbReference>
<protein>
    <recommendedName>
        <fullName evidence="4">Leucine-binding protein domain-containing protein</fullName>
    </recommendedName>
</protein>
<dbReference type="Gene3D" id="3.40.50.2300">
    <property type="match status" value="2"/>
</dbReference>
<comment type="similarity">
    <text evidence="1">Belongs to the leucine-binding protein family.</text>
</comment>
<proteinExistence type="inferred from homology"/>
<feature type="domain" description="Leucine-binding protein" evidence="4">
    <location>
        <begin position="65"/>
        <end position="385"/>
    </location>
</feature>
<dbReference type="CDD" id="cd06342">
    <property type="entry name" value="PBP1_ABC_LIVBP-like"/>
    <property type="match status" value="1"/>
</dbReference>
<feature type="signal peptide" evidence="3">
    <location>
        <begin position="1"/>
        <end position="25"/>
    </location>
</feature>
<dbReference type="EMBL" id="CP114014">
    <property type="protein sequence ID" value="XAY08225.1"/>
    <property type="molecule type" value="Genomic_DNA"/>
</dbReference>
<dbReference type="KEGG" id="parq:DSM112329_05123"/>
<dbReference type="Pfam" id="PF13458">
    <property type="entry name" value="Peripla_BP_6"/>
    <property type="match status" value="1"/>
</dbReference>
<evidence type="ECO:0000313" key="5">
    <source>
        <dbReference type="EMBL" id="XAY08225.1"/>
    </source>
</evidence>
<evidence type="ECO:0000256" key="3">
    <source>
        <dbReference type="SAM" id="SignalP"/>
    </source>
</evidence>
<sequence length="436" mass="45027">MTRGHLLPALAATALLALVASGCGDDDNSTENARTTTVNRTTTVAVPSPTQKLKRDNLTVYLSQAFQGISKPSAESIRNSAQLALEQAGARAGGMRVDLVALDDALQSTGLTDRGAIEQNARTAVTDPTAIAYIGDQGSGDTAFSLPITNAAGLLHVSATNTSPGLTQTGTLDKDAPGKFYPSGQRNYGRIVPTDKIQAGAQIALAKTLNCRAIGVLNDGGVFGSGLAQQLVAQGRAGGVTLGRQATIDLAKTDGSAGIRTVATGAPDCVIYAGSAGENVIALWGRLHAALPNARLIGPDALANAEFALRIGSAGPLTYLTTPTLASKYFNEAGQDFLSTYGIRFGGVPDPSGIYGYETMRAVLAAINAAGREPTRAQVVAQWFALRNRQSSLGSYSISATGDSTLTTFGAYRVVDQALVFYRVLDSREGAANTSG</sequence>